<accession>A0A484FAG2</accession>
<name>A0A484FAG2_COLOR</name>
<reference evidence="2" key="1">
    <citation type="journal article" date="2013" name="New Phytol.">
        <title>Comparative genomic and transcriptomic analyses reveal the hemibiotrophic stage shift of Colletotrichum fungi.</title>
        <authorList>
            <person name="Gan P."/>
            <person name="Ikeda K."/>
            <person name="Irieda H."/>
            <person name="Narusaka M."/>
            <person name="O'Connell R.J."/>
            <person name="Narusaka Y."/>
            <person name="Takano Y."/>
            <person name="Kubo Y."/>
            <person name="Shirasu K."/>
        </authorList>
    </citation>
    <scope>NUCLEOTIDE SEQUENCE [LARGE SCALE GENOMIC DNA]</scope>
    <source>
        <strain evidence="2">104-T / ATCC 96160 / CBS 514.97 / LARS 414 / MAFF 240422</strain>
    </source>
</reference>
<sequence>MGESCFDPTRCFKIELARLELQWFENYLGERTRNKLIRQKDGLEGIRTLSKSKNRSIRGCHTTKPAGMGHAMRRAVPGIRLVFLSSTRLSFGNSVPCTEYLRMDEIPVRCDYAVATQLQTDRTRCWYLSYVTKTITAV</sequence>
<reference evidence="2" key="2">
    <citation type="journal article" date="2019" name="Mol. Plant Microbe Interact.">
        <title>Genome sequence resources for four phytopathogenic fungi from the Colletotrichum orbiculare species complex.</title>
        <authorList>
            <person name="Gan P."/>
            <person name="Tsushima A."/>
            <person name="Narusaka M."/>
            <person name="Narusaka Y."/>
            <person name="Takano Y."/>
            <person name="Kubo Y."/>
            <person name="Shirasu K."/>
        </authorList>
    </citation>
    <scope>GENOME REANNOTATION</scope>
    <source>
        <strain evidence="2">104-T / ATCC 96160 / CBS 514.97 / LARS 414 / MAFF 240422</strain>
    </source>
</reference>
<evidence type="ECO:0000313" key="1">
    <source>
        <dbReference type="EMBL" id="TDZ13886.1"/>
    </source>
</evidence>
<evidence type="ECO:0000313" key="2">
    <source>
        <dbReference type="Proteomes" id="UP000014480"/>
    </source>
</evidence>
<dbReference type="EMBL" id="AMCV02000059">
    <property type="protein sequence ID" value="TDZ13886.1"/>
    <property type="molecule type" value="Genomic_DNA"/>
</dbReference>
<dbReference type="AlphaFoldDB" id="A0A484FAG2"/>
<keyword evidence="2" id="KW-1185">Reference proteome</keyword>
<proteinExistence type="predicted"/>
<organism evidence="1 2">
    <name type="scientific">Colletotrichum orbiculare (strain 104-T / ATCC 96160 / CBS 514.97 / LARS 414 / MAFF 240422)</name>
    <name type="common">Cucumber anthracnose fungus</name>
    <name type="synonym">Colletotrichum lagenarium</name>
    <dbReference type="NCBI Taxonomy" id="1213857"/>
    <lineage>
        <taxon>Eukaryota</taxon>
        <taxon>Fungi</taxon>
        <taxon>Dikarya</taxon>
        <taxon>Ascomycota</taxon>
        <taxon>Pezizomycotina</taxon>
        <taxon>Sordariomycetes</taxon>
        <taxon>Hypocreomycetidae</taxon>
        <taxon>Glomerellales</taxon>
        <taxon>Glomerellaceae</taxon>
        <taxon>Colletotrichum</taxon>
        <taxon>Colletotrichum orbiculare species complex</taxon>
    </lineage>
</organism>
<protein>
    <submittedName>
        <fullName evidence="1">Uncharacterized protein</fullName>
    </submittedName>
</protein>
<gene>
    <name evidence="1" type="ORF">Cob_v013017</name>
</gene>
<dbReference type="Proteomes" id="UP000014480">
    <property type="component" value="Unassembled WGS sequence"/>
</dbReference>
<comment type="caution">
    <text evidence="1">The sequence shown here is derived from an EMBL/GenBank/DDBJ whole genome shotgun (WGS) entry which is preliminary data.</text>
</comment>